<name>A0A345Y140_9ACTN</name>
<evidence type="ECO:0000313" key="3">
    <source>
        <dbReference type="Proteomes" id="UP000254425"/>
    </source>
</evidence>
<evidence type="ECO:0000259" key="1">
    <source>
        <dbReference type="Pfam" id="PF21806"/>
    </source>
</evidence>
<reference evidence="2 3" key="1">
    <citation type="submission" date="2018-07" db="EMBL/GenBank/DDBJ databases">
        <title>Draft genome of the type strain Streptomyces armeniacus ATCC 15676.</title>
        <authorList>
            <person name="Labana P."/>
            <person name="Gosse J.T."/>
            <person name="Boddy C.N."/>
        </authorList>
    </citation>
    <scope>NUCLEOTIDE SEQUENCE [LARGE SCALE GENOMIC DNA]</scope>
    <source>
        <strain evidence="2 3">ATCC 15676</strain>
    </source>
</reference>
<proteinExistence type="predicted"/>
<dbReference type="Proteomes" id="UP000254425">
    <property type="component" value="Chromosome"/>
</dbReference>
<dbReference type="InterPro" id="IPR049244">
    <property type="entry name" value="DUF6879"/>
</dbReference>
<dbReference type="KEGG" id="sarm:DVA86_24155"/>
<keyword evidence="3" id="KW-1185">Reference proteome</keyword>
<evidence type="ECO:0000313" key="2">
    <source>
        <dbReference type="EMBL" id="AXK37606.1"/>
    </source>
</evidence>
<dbReference type="EMBL" id="CP031320">
    <property type="protein sequence ID" value="AXK37606.1"/>
    <property type="molecule type" value="Genomic_DNA"/>
</dbReference>
<organism evidence="2 3">
    <name type="scientific">Streptomyces armeniacus</name>
    <dbReference type="NCBI Taxonomy" id="83291"/>
    <lineage>
        <taxon>Bacteria</taxon>
        <taxon>Bacillati</taxon>
        <taxon>Actinomycetota</taxon>
        <taxon>Actinomycetes</taxon>
        <taxon>Kitasatosporales</taxon>
        <taxon>Streptomycetaceae</taxon>
        <taxon>Streptomyces</taxon>
    </lineage>
</organism>
<sequence>MSDPEAFERLFSDFASTAYRLEVRTAYGVASEDVPFQRYLAGEDPGIQWLQPWLDLMSEQTGRGKRVSRVRVVDSPPSDYLRWEIVNTPHNLRAGEDIRYLTRSRARKIGLPRHDYWVFDEEFLALLEFGADDRFLGFRLVADATAVAAHLEWQKRAWRHALPYARYVAEEFADGCADGFTGGFPEGYGA</sequence>
<gene>
    <name evidence="2" type="ORF">DVA86_24155</name>
</gene>
<dbReference type="Pfam" id="PF21806">
    <property type="entry name" value="DUF6879"/>
    <property type="match status" value="1"/>
</dbReference>
<protein>
    <recommendedName>
        <fullName evidence="1">DUF6879 domain-containing protein</fullName>
    </recommendedName>
</protein>
<feature type="domain" description="DUF6879" evidence="1">
    <location>
        <begin position="5"/>
        <end position="169"/>
    </location>
</feature>
<dbReference type="AlphaFoldDB" id="A0A345Y140"/>
<accession>A0A345Y140</accession>